<dbReference type="FunFam" id="3.40.605.10:FF:000006">
    <property type="entry name" value="1-pyrroline-5-carboxylate dehydrogenase"/>
    <property type="match status" value="1"/>
</dbReference>
<dbReference type="PANTHER" id="PTHR42862">
    <property type="entry name" value="DELTA-1-PYRROLINE-5-CARBOXYLATE DEHYDROGENASE 1, ISOFORM A-RELATED"/>
    <property type="match status" value="1"/>
</dbReference>
<evidence type="ECO:0000313" key="10">
    <source>
        <dbReference type="EMBL" id="BBZ77218.1"/>
    </source>
</evidence>
<name>A0A6N4W9J6_9MYCO</name>
<keyword evidence="4" id="KW-0560">Oxidoreductase</keyword>
<evidence type="ECO:0000256" key="3">
    <source>
        <dbReference type="ARBA" id="ARBA00012884"/>
    </source>
</evidence>
<dbReference type="GO" id="GO:0009898">
    <property type="term" value="C:cytoplasmic side of plasma membrane"/>
    <property type="evidence" value="ECO:0007669"/>
    <property type="project" value="TreeGrafter"/>
</dbReference>
<dbReference type="InterPro" id="IPR016162">
    <property type="entry name" value="Ald_DH_N"/>
</dbReference>
<dbReference type="UniPathway" id="UPA00261">
    <property type="reaction ID" value="UER00374"/>
</dbReference>
<comment type="catalytic activity">
    <reaction evidence="8">
        <text>L-glutamate 5-semialdehyde + NAD(+) + H2O = L-glutamate + NADH + 2 H(+)</text>
        <dbReference type="Rhea" id="RHEA:30235"/>
        <dbReference type="ChEBI" id="CHEBI:15377"/>
        <dbReference type="ChEBI" id="CHEBI:15378"/>
        <dbReference type="ChEBI" id="CHEBI:29985"/>
        <dbReference type="ChEBI" id="CHEBI:57540"/>
        <dbReference type="ChEBI" id="CHEBI:57945"/>
        <dbReference type="ChEBI" id="CHEBI:58066"/>
        <dbReference type="EC" id="1.2.1.88"/>
    </reaction>
</comment>
<dbReference type="EMBL" id="AP022620">
    <property type="protein sequence ID" value="BBZ77218.1"/>
    <property type="molecule type" value="Genomic_DNA"/>
</dbReference>
<evidence type="ECO:0000313" key="11">
    <source>
        <dbReference type="Proteomes" id="UP000467249"/>
    </source>
</evidence>
<dbReference type="AlphaFoldDB" id="A0A6N4W9J6"/>
<proteinExistence type="inferred from homology"/>
<dbReference type="InterPro" id="IPR050485">
    <property type="entry name" value="Proline_metab_enzyme"/>
</dbReference>
<gene>
    <name evidence="10" type="primary">pruA</name>
    <name evidence="10" type="ORF">MANY_25550</name>
</gene>
<dbReference type="EC" id="1.2.1.88" evidence="3"/>
<dbReference type="NCBIfam" id="TIGR01236">
    <property type="entry name" value="D1pyr5carbox1"/>
    <property type="match status" value="1"/>
</dbReference>
<dbReference type="Gene3D" id="3.40.605.10">
    <property type="entry name" value="Aldehyde Dehydrogenase, Chain A, domain 1"/>
    <property type="match status" value="1"/>
</dbReference>
<protein>
    <recommendedName>
        <fullName evidence="7">L-glutamate gamma-semialdehyde dehydrogenase</fullName>
        <ecNumber evidence="3">1.2.1.88</ecNumber>
    </recommendedName>
    <alternativeName>
        <fullName evidence="7">L-glutamate gamma-semialdehyde dehydrogenase</fullName>
    </alternativeName>
</protein>
<dbReference type="GO" id="GO:0010133">
    <property type="term" value="P:L-proline catabolic process to L-glutamate"/>
    <property type="evidence" value="ECO:0007669"/>
    <property type="project" value="UniProtKB-UniPathway"/>
</dbReference>
<evidence type="ECO:0000256" key="2">
    <source>
        <dbReference type="ARBA" id="ARBA00009986"/>
    </source>
</evidence>
<dbReference type="SUPFAM" id="SSF53720">
    <property type="entry name" value="ALDH-like"/>
    <property type="match status" value="1"/>
</dbReference>
<dbReference type="GO" id="GO:0003842">
    <property type="term" value="F:L-glutamate gamma-semialdehyde dehydrogenase activity"/>
    <property type="evidence" value="ECO:0007669"/>
    <property type="project" value="UniProtKB-EC"/>
</dbReference>
<keyword evidence="11" id="KW-1185">Reference proteome</keyword>
<dbReference type="InterPro" id="IPR016160">
    <property type="entry name" value="Ald_DH_CS_CYS"/>
</dbReference>
<evidence type="ECO:0000256" key="8">
    <source>
        <dbReference type="ARBA" id="ARBA00048142"/>
    </source>
</evidence>
<dbReference type="InterPro" id="IPR005931">
    <property type="entry name" value="P5CDH/ALDH4A1"/>
</dbReference>
<comment type="similarity">
    <text evidence="2">Belongs to the aldehyde dehydrogenase family.</text>
</comment>
<dbReference type="FunFam" id="3.40.309.10:FF:000005">
    <property type="entry name" value="1-pyrroline-5-carboxylate dehydrogenase 1"/>
    <property type="match status" value="1"/>
</dbReference>
<keyword evidence="6" id="KW-0642">Proline metabolism</keyword>
<sequence length="544" mass="58159">MDARTDVPAPANEPVHDYAPHSAERTRLSAALRDLAATPIDLPHVIAGRHLMGDGERIDVVAPHRHAKRLGTLTNGTAADAAAAVEAAMAAKADWAATSFDDRAAVFLRSADLLAGPWREKIAAATMLGQSKTAYQAEIDAPCELVDFWRFNVAFARQILAQQPVSGAGVWNRTDYRPLDGFVYAVTPFNFTAIASNLPTAPALMGNTVVWKPSITQTFAAYLTMQLLEAAGLPPGVINLVAGDGYAISDVVLADRRLSGIHFTGSTATFQHLWREVGARIADYDGYPRLVGETGGKDFVLAHTSADPEVLRTALIRGAFDYQGQKCSAASRAFIPRSVWQRMGDDFLAATEALSYGDVTDLAHYGGAVIDARAFAKNAQAIDRAKSAPGVTVAVGGECDDSEGYFVRPTVLLSDDPGDEAFSTEYFGPILAVHVYPDEKFDDILDVVDGGSRYALTGAVIADDRAAVATAADRLRFAAGNFYVNDKPTGAVVGQQPFGGSRASGTNDKAGSPLNLLRWTSARSIKETFVPPTDHRYPHMEVES</sequence>
<dbReference type="InterPro" id="IPR016161">
    <property type="entry name" value="Ald_DH/histidinol_DH"/>
</dbReference>
<evidence type="ECO:0000256" key="6">
    <source>
        <dbReference type="ARBA" id="ARBA00023062"/>
    </source>
</evidence>
<dbReference type="PANTHER" id="PTHR42862:SF1">
    <property type="entry name" value="DELTA-1-PYRROLINE-5-CARBOXYLATE DEHYDROGENASE 2, ISOFORM A-RELATED"/>
    <property type="match status" value="1"/>
</dbReference>
<evidence type="ECO:0000259" key="9">
    <source>
        <dbReference type="Pfam" id="PF00171"/>
    </source>
</evidence>
<dbReference type="KEGG" id="many:MANY_25550"/>
<keyword evidence="5" id="KW-0520">NAD</keyword>
<evidence type="ECO:0000256" key="1">
    <source>
        <dbReference type="ARBA" id="ARBA00004786"/>
    </source>
</evidence>
<dbReference type="InterPro" id="IPR016163">
    <property type="entry name" value="Ald_DH_C"/>
</dbReference>
<dbReference type="RefSeq" id="WP_163804565.1">
    <property type="nucleotide sequence ID" value="NZ_AP022620.1"/>
</dbReference>
<organism evidence="10 11">
    <name type="scientific">Mycolicibacterium anyangense</name>
    <dbReference type="NCBI Taxonomy" id="1431246"/>
    <lineage>
        <taxon>Bacteria</taxon>
        <taxon>Bacillati</taxon>
        <taxon>Actinomycetota</taxon>
        <taxon>Actinomycetes</taxon>
        <taxon>Mycobacteriales</taxon>
        <taxon>Mycobacteriaceae</taxon>
        <taxon>Mycolicibacterium</taxon>
    </lineage>
</organism>
<feature type="domain" description="Aldehyde dehydrogenase" evidence="9">
    <location>
        <begin position="53"/>
        <end position="522"/>
    </location>
</feature>
<dbReference type="Proteomes" id="UP000467249">
    <property type="component" value="Chromosome"/>
</dbReference>
<dbReference type="InterPro" id="IPR015590">
    <property type="entry name" value="Aldehyde_DH_dom"/>
</dbReference>
<evidence type="ECO:0000256" key="7">
    <source>
        <dbReference type="ARBA" id="ARBA00032259"/>
    </source>
</evidence>
<dbReference type="Gene3D" id="3.40.309.10">
    <property type="entry name" value="Aldehyde Dehydrogenase, Chain A, domain 2"/>
    <property type="match status" value="1"/>
</dbReference>
<dbReference type="GO" id="GO:0004657">
    <property type="term" value="F:proline dehydrogenase activity"/>
    <property type="evidence" value="ECO:0007669"/>
    <property type="project" value="UniProtKB-ARBA"/>
</dbReference>
<evidence type="ECO:0000256" key="5">
    <source>
        <dbReference type="ARBA" id="ARBA00023027"/>
    </source>
</evidence>
<comment type="pathway">
    <text evidence="1">Amino-acid degradation; L-proline degradation into L-glutamate; L-glutamate from L-proline: step 2/2.</text>
</comment>
<accession>A0A6N4W9J6</accession>
<dbReference type="Pfam" id="PF00171">
    <property type="entry name" value="Aldedh"/>
    <property type="match status" value="1"/>
</dbReference>
<reference evidence="10 11" key="1">
    <citation type="journal article" date="2019" name="Emerg. Microbes Infect.">
        <title>Comprehensive subspecies identification of 175 nontuberculous mycobacteria species based on 7547 genomic profiles.</title>
        <authorList>
            <person name="Matsumoto Y."/>
            <person name="Kinjo T."/>
            <person name="Motooka D."/>
            <person name="Nabeya D."/>
            <person name="Jung N."/>
            <person name="Uechi K."/>
            <person name="Horii T."/>
            <person name="Iida T."/>
            <person name="Fujita J."/>
            <person name="Nakamura S."/>
        </authorList>
    </citation>
    <scope>NUCLEOTIDE SEQUENCE [LARGE SCALE GENOMIC DNA]</scope>
    <source>
        <strain evidence="10 11">JCM 30275</strain>
    </source>
</reference>
<dbReference type="PROSITE" id="PS00070">
    <property type="entry name" value="ALDEHYDE_DEHYDR_CYS"/>
    <property type="match status" value="1"/>
</dbReference>
<evidence type="ECO:0000256" key="4">
    <source>
        <dbReference type="ARBA" id="ARBA00023002"/>
    </source>
</evidence>